<name>K3Z1P4_SETIT</name>
<dbReference type="AlphaFoldDB" id="K3Z1P4"/>
<dbReference type="Gramene" id="KQL31351">
    <property type="protein sequence ID" value="KQL31351"/>
    <property type="gene ID" value="SETIT_020462mg"/>
</dbReference>
<evidence type="ECO:0000313" key="1">
    <source>
        <dbReference type="EnsemblPlants" id="KQL31351"/>
    </source>
</evidence>
<dbReference type="HOGENOM" id="CLU_3393050_0_0_1"/>
<protein>
    <submittedName>
        <fullName evidence="1">Uncharacterized protein</fullName>
    </submittedName>
</protein>
<accession>K3Z1P4</accession>
<organism evidence="1 2">
    <name type="scientific">Setaria italica</name>
    <name type="common">Foxtail millet</name>
    <name type="synonym">Panicum italicum</name>
    <dbReference type="NCBI Taxonomy" id="4555"/>
    <lineage>
        <taxon>Eukaryota</taxon>
        <taxon>Viridiplantae</taxon>
        <taxon>Streptophyta</taxon>
        <taxon>Embryophyta</taxon>
        <taxon>Tracheophyta</taxon>
        <taxon>Spermatophyta</taxon>
        <taxon>Magnoliopsida</taxon>
        <taxon>Liliopsida</taxon>
        <taxon>Poales</taxon>
        <taxon>Poaceae</taxon>
        <taxon>PACMAD clade</taxon>
        <taxon>Panicoideae</taxon>
        <taxon>Panicodae</taxon>
        <taxon>Paniceae</taxon>
        <taxon>Cenchrinae</taxon>
        <taxon>Setaria</taxon>
    </lineage>
</organism>
<reference evidence="1" key="2">
    <citation type="submission" date="2018-08" db="UniProtKB">
        <authorList>
            <consortium name="EnsemblPlants"/>
        </authorList>
    </citation>
    <scope>IDENTIFICATION</scope>
    <source>
        <strain evidence="1">Yugu1</strain>
    </source>
</reference>
<dbReference type="InParanoid" id="K3Z1P4"/>
<dbReference type="Proteomes" id="UP000004995">
    <property type="component" value="Unassembled WGS sequence"/>
</dbReference>
<sequence length="32" mass="3687">MHSAFNLITLLERSLSAFQILTVPFHNLQAHH</sequence>
<proteinExistence type="predicted"/>
<dbReference type="EnsemblPlants" id="KQL31351">
    <property type="protein sequence ID" value="KQL31351"/>
    <property type="gene ID" value="SETIT_020462mg"/>
</dbReference>
<keyword evidence="2" id="KW-1185">Reference proteome</keyword>
<evidence type="ECO:0000313" key="2">
    <source>
        <dbReference type="Proteomes" id="UP000004995"/>
    </source>
</evidence>
<reference evidence="2" key="1">
    <citation type="journal article" date="2012" name="Nat. Biotechnol.">
        <title>Reference genome sequence of the model plant Setaria.</title>
        <authorList>
            <person name="Bennetzen J.L."/>
            <person name="Schmutz J."/>
            <person name="Wang H."/>
            <person name="Percifield R."/>
            <person name="Hawkins J."/>
            <person name="Pontaroli A.C."/>
            <person name="Estep M."/>
            <person name="Feng L."/>
            <person name="Vaughn J.N."/>
            <person name="Grimwood J."/>
            <person name="Jenkins J."/>
            <person name="Barry K."/>
            <person name="Lindquist E."/>
            <person name="Hellsten U."/>
            <person name="Deshpande S."/>
            <person name="Wang X."/>
            <person name="Wu X."/>
            <person name="Mitros T."/>
            <person name="Triplett J."/>
            <person name="Yang X."/>
            <person name="Ye C.Y."/>
            <person name="Mauro-Herrera M."/>
            <person name="Wang L."/>
            <person name="Li P."/>
            <person name="Sharma M."/>
            <person name="Sharma R."/>
            <person name="Ronald P.C."/>
            <person name="Panaud O."/>
            <person name="Kellogg E.A."/>
            <person name="Brutnell T.P."/>
            <person name="Doust A.N."/>
            <person name="Tuskan G.A."/>
            <person name="Rokhsar D."/>
            <person name="Devos K.M."/>
        </authorList>
    </citation>
    <scope>NUCLEOTIDE SEQUENCE [LARGE SCALE GENOMIC DNA]</scope>
    <source>
        <strain evidence="2">cv. Yugu1</strain>
    </source>
</reference>
<dbReference type="EMBL" id="AGNK02000536">
    <property type="status" value="NOT_ANNOTATED_CDS"/>
    <property type="molecule type" value="Genomic_DNA"/>
</dbReference>